<reference evidence="4 5" key="1">
    <citation type="journal article" date="2014" name="PLoS Genet.">
        <title>Phylogenetically driven sequencing of extremely halophilic archaea reveals strategies for static and dynamic osmo-response.</title>
        <authorList>
            <person name="Becker E.A."/>
            <person name="Seitzer P.M."/>
            <person name="Tritt A."/>
            <person name="Larsen D."/>
            <person name="Krusor M."/>
            <person name="Yao A.I."/>
            <person name="Wu D."/>
            <person name="Madern D."/>
            <person name="Eisen J.A."/>
            <person name="Darling A.E."/>
            <person name="Facciotti M.T."/>
        </authorList>
    </citation>
    <scope>NUCLEOTIDE SEQUENCE [LARGE SCALE GENOMIC DNA]</scope>
    <source>
        <strain evidence="4 5">2-9-1</strain>
    </source>
</reference>
<evidence type="ECO:0000259" key="3">
    <source>
        <dbReference type="Pfam" id="PF13660"/>
    </source>
</evidence>
<name>M0CBY5_9EURY</name>
<keyword evidence="5" id="KW-1185">Reference proteome</keyword>
<accession>M0CBY5</accession>
<feature type="region of interest" description="Disordered" evidence="1">
    <location>
        <begin position="235"/>
        <end position="260"/>
    </location>
</feature>
<dbReference type="PATRIC" id="fig|797114.5.peg.4278"/>
<evidence type="ECO:0000313" key="5">
    <source>
        <dbReference type="Proteomes" id="UP000011626"/>
    </source>
</evidence>
<evidence type="ECO:0000259" key="2">
    <source>
        <dbReference type="Pfam" id="PF05161"/>
    </source>
</evidence>
<feature type="domain" description="MOFRL" evidence="2">
    <location>
        <begin position="191"/>
        <end position="291"/>
    </location>
</feature>
<dbReference type="InterPro" id="IPR025286">
    <property type="entry name" value="MOFRL_assoc_dom"/>
</dbReference>
<dbReference type="Proteomes" id="UP000011626">
    <property type="component" value="Unassembled WGS sequence"/>
</dbReference>
<keyword evidence="4" id="KW-0670">Pyruvate</keyword>
<dbReference type="Pfam" id="PF05161">
    <property type="entry name" value="MOFRL"/>
    <property type="match status" value="1"/>
</dbReference>
<dbReference type="OrthoDB" id="10741at2157"/>
<dbReference type="InterPro" id="IPR037035">
    <property type="entry name" value="GK-like_C_sf"/>
</dbReference>
<dbReference type="PANTHER" id="PTHR12227:SF0">
    <property type="entry name" value="GLYCERATE KINASE"/>
    <property type="match status" value="1"/>
</dbReference>
<gene>
    <name evidence="4" type="ORF">C475_21219</name>
</gene>
<organism evidence="4 5">
    <name type="scientific">Halosimplex carlsbadense 2-9-1</name>
    <dbReference type="NCBI Taxonomy" id="797114"/>
    <lineage>
        <taxon>Archaea</taxon>
        <taxon>Methanobacteriati</taxon>
        <taxon>Methanobacteriota</taxon>
        <taxon>Stenosarchaea group</taxon>
        <taxon>Halobacteria</taxon>
        <taxon>Halobacteriales</taxon>
        <taxon>Haloarculaceae</taxon>
        <taxon>Halosimplex</taxon>
    </lineage>
</organism>
<protein>
    <submittedName>
        <fullName evidence="4">Hydroxypyruvate reductase</fullName>
    </submittedName>
</protein>
<dbReference type="STRING" id="797114.C475_21219"/>
<feature type="non-terminal residue" evidence="4">
    <location>
        <position position="1"/>
    </location>
</feature>
<evidence type="ECO:0000256" key="1">
    <source>
        <dbReference type="SAM" id="MobiDB-lite"/>
    </source>
</evidence>
<evidence type="ECO:0000313" key="4">
    <source>
        <dbReference type="EMBL" id="ELZ19862.1"/>
    </source>
</evidence>
<dbReference type="GO" id="GO:0008887">
    <property type="term" value="F:glycerate kinase activity"/>
    <property type="evidence" value="ECO:0007669"/>
    <property type="project" value="InterPro"/>
</dbReference>
<dbReference type="AlphaFoldDB" id="M0CBY5"/>
<dbReference type="RefSeq" id="WP_006885907.1">
    <property type="nucleotide sequence ID" value="NZ_AOIU01000048.1"/>
</dbReference>
<dbReference type="Pfam" id="PF13660">
    <property type="entry name" value="DUF4147"/>
    <property type="match status" value="1"/>
</dbReference>
<dbReference type="PANTHER" id="PTHR12227">
    <property type="entry name" value="GLYCERATE KINASE"/>
    <property type="match status" value="1"/>
</dbReference>
<dbReference type="GO" id="GO:0005737">
    <property type="term" value="C:cytoplasm"/>
    <property type="evidence" value="ECO:0007669"/>
    <property type="project" value="TreeGrafter"/>
</dbReference>
<dbReference type="InterPro" id="IPR007835">
    <property type="entry name" value="MOFRL"/>
</dbReference>
<dbReference type="Gene3D" id="3.40.1480.10">
    <property type="entry name" value="MOFRL domain"/>
    <property type="match status" value="1"/>
</dbReference>
<dbReference type="eggNOG" id="arCOG04170">
    <property type="taxonomic scope" value="Archaea"/>
</dbReference>
<dbReference type="InterPro" id="IPR038614">
    <property type="entry name" value="GK_N_sf"/>
</dbReference>
<comment type="caution">
    <text evidence="4">The sequence shown here is derived from an EMBL/GenBank/DDBJ whole genome shotgun (WGS) entry which is preliminary data.</text>
</comment>
<sequence length="302" mass="29812">GASALLAAPAGSLTVTDLQETTDALLSSGVPIGGINAVRKHLSAVKGGRLAREAAPATVCGLVLSDVVGNDLSTIGSGPTVPDETTFADALGVLDRYDVAVPEAVREHLDAETGGETPDASDPAFDRVDHHLIADNMTALEGAADAAEAAGYEPLVLTSRLRGEASEVGTTLVSMGAEAAATGTPVEPPAVLLAGGECTVSIDGAGGSGGPNQELALSAALEGEPIVLAAVDTDGEDGSSDAAGAIVDGSTVSDGDRERAADRLSANDTGTYLAEVGATVETGPTGTNVNDVVVMVVGERSS</sequence>
<proteinExistence type="predicted"/>
<dbReference type="Gene3D" id="3.40.50.10180">
    <property type="entry name" value="Glycerate kinase, MOFRL-like N-terminal domain"/>
    <property type="match status" value="1"/>
</dbReference>
<feature type="domain" description="MOFRL-associated" evidence="3">
    <location>
        <begin position="1"/>
        <end position="109"/>
    </location>
</feature>
<dbReference type="SUPFAM" id="SSF82544">
    <property type="entry name" value="GckA/TtuD-like"/>
    <property type="match status" value="1"/>
</dbReference>
<dbReference type="EMBL" id="AOIU01000048">
    <property type="protein sequence ID" value="ELZ19862.1"/>
    <property type="molecule type" value="Genomic_DNA"/>
</dbReference>
<dbReference type="InterPro" id="IPR039760">
    <property type="entry name" value="MOFRL_protein"/>
</dbReference>